<accession>A0AAV4W5I7</accession>
<comment type="caution">
    <text evidence="1">The sequence shown here is derived from an EMBL/GenBank/DDBJ whole genome shotgun (WGS) entry which is preliminary data.</text>
</comment>
<keyword evidence="2" id="KW-1185">Reference proteome</keyword>
<reference evidence="1 2" key="1">
    <citation type="submission" date="2021-06" db="EMBL/GenBank/DDBJ databases">
        <title>Caerostris extrusa draft genome.</title>
        <authorList>
            <person name="Kono N."/>
            <person name="Arakawa K."/>
        </authorList>
    </citation>
    <scope>NUCLEOTIDE SEQUENCE [LARGE SCALE GENOMIC DNA]</scope>
</reference>
<sequence>MLLLMTLEAERRRKEVFFQYNTSNNLNFHGKTRRQKRRFKTTFGNFVDVPLKMMAWCSFVCGLFCGMKTKRRFKTTFGNFVDVPLKMMAWCSLLTVFSAECEMQKSCNFIQ</sequence>
<proteinExistence type="predicted"/>
<dbReference type="AlphaFoldDB" id="A0AAV4W5I7"/>
<protein>
    <submittedName>
        <fullName evidence="1">Uncharacterized protein</fullName>
    </submittedName>
</protein>
<dbReference type="Proteomes" id="UP001054945">
    <property type="component" value="Unassembled WGS sequence"/>
</dbReference>
<name>A0AAV4W5I7_CAEEX</name>
<dbReference type="EMBL" id="BPLR01015638">
    <property type="protein sequence ID" value="GIY77518.1"/>
    <property type="molecule type" value="Genomic_DNA"/>
</dbReference>
<gene>
    <name evidence="1" type="ORF">CEXT_455361</name>
</gene>
<evidence type="ECO:0000313" key="2">
    <source>
        <dbReference type="Proteomes" id="UP001054945"/>
    </source>
</evidence>
<evidence type="ECO:0000313" key="1">
    <source>
        <dbReference type="EMBL" id="GIY77518.1"/>
    </source>
</evidence>
<organism evidence="1 2">
    <name type="scientific">Caerostris extrusa</name>
    <name type="common">Bark spider</name>
    <name type="synonym">Caerostris bankana</name>
    <dbReference type="NCBI Taxonomy" id="172846"/>
    <lineage>
        <taxon>Eukaryota</taxon>
        <taxon>Metazoa</taxon>
        <taxon>Ecdysozoa</taxon>
        <taxon>Arthropoda</taxon>
        <taxon>Chelicerata</taxon>
        <taxon>Arachnida</taxon>
        <taxon>Araneae</taxon>
        <taxon>Araneomorphae</taxon>
        <taxon>Entelegynae</taxon>
        <taxon>Araneoidea</taxon>
        <taxon>Araneidae</taxon>
        <taxon>Caerostris</taxon>
    </lineage>
</organism>